<evidence type="ECO:0000259" key="2">
    <source>
        <dbReference type="Pfam" id="PF00857"/>
    </source>
</evidence>
<dbReference type="AlphaFoldDB" id="A0A918MNU7"/>
<dbReference type="GO" id="GO:0016787">
    <property type="term" value="F:hydrolase activity"/>
    <property type="evidence" value="ECO:0007669"/>
    <property type="project" value="UniProtKB-KW"/>
</dbReference>
<reference evidence="3" key="1">
    <citation type="journal article" date="2014" name="Int. J. Syst. Evol. Microbiol.">
        <title>Complete genome sequence of Corynebacterium casei LMG S-19264T (=DSM 44701T), isolated from a smear-ripened cheese.</title>
        <authorList>
            <consortium name="US DOE Joint Genome Institute (JGI-PGF)"/>
            <person name="Walter F."/>
            <person name="Albersmeier A."/>
            <person name="Kalinowski J."/>
            <person name="Ruckert C."/>
        </authorList>
    </citation>
    <scope>NUCLEOTIDE SEQUENCE</scope>
    <source>
        <strain evidence="3">KCTC 23714</strain>
    </source>
</reference>
<dbReference type="InterPro" id="IPR000868">
    <property type="entry name" value="Isochorismatase-like_dom"/>
</dbReference>
<dbReference type="CDD" id="cd00431">
    <property type="entry name" value="cysteine_hydrolases"/>
    <property type="match status" value="1"/>
</dbReference>
<dbReference type="SUPFAM" id="SSF52499">
    <property type="entry name" value="Isochorismatase-like hydrolases"/>
    <property type="match status" value="1"/>
</dbReference>
<name>A0A918MNU7_9RHOB</name>
<dbReference type="InterPro" id="IPR050272">
    <property type="entry name" value="Isochorismatase-like_hydrls"/>
</dbReference>
<sequence>MMLHGLRHGPPGPDCLHLCVDMQRLFGPGYTWSMAWFQRILPAVTALVGHDPARTIFTRFIPPLTASDLPGSWQRYYRKWERVTRSHLPDAALNLAPPLDAFVPPARIVDKMVYSPWFAPDLDRMIGRGRVDTLIVSGGETDQCVLATVLGAVDRGFRVILVSDALCSASDETHDALMMLYARRFDTQIELATTAEVLADWPRP</sequence>
<dbReference type="Pfam" id="PF00857">
    <property type="entry name" value="Isochorismatase"/>
    <property type="match status" value="1"/>
</dbReference>
<accession>A0A918MNU7</accession>
<evidence type="ECO:0000313" key="3">
    <source>
        <dbReference type="EMBL" id="GGW42699.1"/>
    </source>
</evidence>
<keyword evidence="1 3" id="KW-0378">Hydrolase</keyword>
<evidence type="ECO:0000313" key="4">
    <source>
        <dbReference type="Proteomes" id="UP000628984"/>
    </source>
</evidence>
<dbReference type="PANTHER" id="PTHR43540">
    <property type="entry name" value="PEROXYUREIDOACRYLATE/UREIDOACRYLATE AMIDOHYDROLASE-RELATED"/>
    <property type="match status" value="1"/>
</dbReference>
<protein>
    <submittedName>
        <fullName evidence="3">Cysteine hydrolase</fullName>
    </submittedName>
</protein>
<proteinExistence type="predicted"/>
<dbReference type="PANTHER" id="PTHR43540:SF6">
    <property type="entry name" value="ISOCHORISMATASE-LIKE DOMAIN-CONTAINING PROTEIN"/>
    <property type="match status" value="1"/>
</dbReference>
<comment type="caution">
    <text evidence="3">The sequence shown here is derived from an EMBL/GenBank/DDBJ whole genome shotgun (WGS) entry which is preliminary data.</text>
</comment>
<feature type="domain" description="Isochorismatase-like" evidence="2">
    <location>
        <begin position="16"/>
        <end position="190"/>
    </location>
</feature>
<gene>
    <name evidence="3" type="ORF">GCM10011452_33720</name>
</gene>
<reference evidence="3" key="2">
    <citation type="submission" date="2020-09" db="EMBL/GenBank/DDBJ databases">
        <authorList>
            <person name="Sun Q."/>
            <person name="Kim S."/>
        </authorList>
    </citation>
    <scope>NUCLEOTIDE SEQUENCE</scope>
    <source>
        <strain evidence="3">KCTC 23714</strain>
    </source>
</reference>
<dbReference type="InterPro" id="IPR036380">
    <property type="entry name" value="Isochorismatase-like_sf"/>
</dbReference>
<evidence type="ECO:0000256" key="1">
    <source>
        <dbReference type="ARBA" id="ARBA00022801"/>
    </source>
</evidence>
<dbReference type="EMBL" id="BMYQ01000015">
    <property type="protein sequence ID" value="GGW42699.1"/>
    <property type="molecule type" value="Genomic_DNA"/>
</dbReference>
<organism evidence="3 4">
    <name type="scientific">Gemmobacter lanyuensis</name>
    <dbReference type="NCBI Taxonomy" id="1054497"/>
    <lineage>
        <taxon>Bacteria</taxon>
        <taxon>Pseudomonadati</taxon>
        <taxon>Pseudomonadota</taxon>
        <taxon>Alphaproteobacteria</taxon>
        <taxon>Rhodobacterales</taxon>
        <taxon>Paracoccaceae</taxon>
        <taxon>Gemmobacter</taxon>
    </lineage>
</organism>
<dbReference type="Proteomes" id="UP000628984">
    <property type="component" value="Unassembled WGS sequence"/>
</dbReference>
<dbReference type="Gene3D" id="3.40.50.850">
    <property type="entry name" value="Isochorismatase-like"/>
    <property type="match status" value="1"/>
</dbReference>
<dbReference type="RefSeq" id="WP_229804270.1">
    <property type="nucleotide sequence ID" value="NZ_BMYQ01000015.1"/>
</dbReference>
<keyword evidence="4" id="KW-1185">Reference proteome</keyword>